<evidence type="ECO:0000313" key="2">
    <source>
        <dbReference type="EMBL" id="RKU44357.1"/>
    </source>
</evidence>
<dbReference type="EMBL" id="QVQW01000031">
    <property type="protein sequence ID" value="RKU44357.1"/>
    <property type="molecule type" value="Genomic_DNA"/>
</dbReference>
<dbReference type="Proteomes" id="UP000275385">
    <property type="component" value="Unassembled WGS sequence"/>
</dbReference>
<comment type="caution">
    <text evidence="2">The sequence shown here is derived from an EMBL/GenBank/DDBJ whole genome shotgun (WGS) entry which is preliminary data.</text>
</comment>
<dbReference type="PANTHER" id="PTHR28266">
    <property type="entry name" value="54S RIBOSOMAL PROTEIN L20, MITOCHONDRIAL"/>
    <property type="match status" value="1"/>
</dbReference>
<protein>
    <recommendedName>
        <fullName evidence="4">54S ribosomal protein L20, mitochondrial</fullName>
    </recommendedName>
</protein>
<evidence type="ECO:0000256" key="1">
    <source>
        <dbReference type="SAM" id="MobiDB-lite"/>
    </source>
</evidence>
<name>A0A420Y980_9PEZI</name>
<dbReference type="GO" id="GO:0005762">
    <property type="term" value="C:mitochondrial large ribosomal subunit"/>
    <property type="evidence" value="ECO:0007669"/>
    <property type="project" value="TreeGrafter"/>
</dbReference>
<evidence type="ECO:0008006" key="4">
    <source>
        <dbReference type="Google" id="ProtNLM"/>
    </source>
</evidence>
<dbReference type="Pfam" id="PF12824">
    <property type="entry name" value="MRP-L20"/>
    <property type="match status" value="1"/>
</dbReference>
<gene>
    <name evidence="2" type="ORF">DL546_000291</name>
</gene>
<dbReference type="GO" id="GO:0003735">
    <property type="term" value="F:structural constituent of ribosome"/>
    <property type="evidence" value="ECO:0007669"/>
    <property type="project" value="TreeGrafter"/>
</dbReference>
<evidence type="ECO:0000313" key="3">
    <source>
        <dbReference type="Proteomes" id="UP000275385"/>
    </source>
</evidence>
<dbReference type="AlphaFoldDB" id="A0A420Y980"/>
<dbReference type="PANTHER" id="PTHR28266:SF1">
    <property type="entry name" value="LARGE RIBOSOMAL SUBUNIT PROTEIN ML58"/>
    <property type="match status" value="1"/>
</dbReference>
<organism evidence="2 3">
    <name type="scientific">Coniochaeta pulveracea</name>
    <dbReference type="NCBI Taxonomy" id="177199"/>
    <lineage>
        <taxon>Eukaryota</taxon>
        <taxon>Fungi</taxon>
        <taxon>Dikarya</taxon>
        <taxon>Ascomycota</taxon>
        <taxon>Pezizomycotina</taxon>
        <taxon>Sordariomycetes</taxon>
        <taxon>Sordariomycetidae</taxon>
        <taxon>Coniochaetales</taxon>
        <taxon>Coniochaetaceae</taxon>
        <taxon>Coniochaeta</taxon>
    </lineage>
</organism>
<sequence length="216" mass="24021">MEAQLTNLLRRPATAAVRSCGTCTSLVLPNRTSQQVRQKSTVNRHKRALGVPPHPSFLTSPSKPSSGHIIYNPPSSEPNVLHTPFKFLPKSDPRRKANLPALFASVAPPAEKTPLPPMLPFLPGPNKPKIHHLTPDDVSEIRRLRAEDPVTNSVGNLAKKFGCSHLFIQMCTHAPKEHQEAHKARLAAIRARWGPIRAKAREDRARRKQMLLRGEI</sequence>
<dbReference type="STRING" id="177199.A0A420Y980"/>
<reference evidence="2 3" key="1">
    <citation type="submission" date="2018-08" db="EMBL/GenBank/DDBJ databases">
        <title>Draft genome of the lignicolous fungus Coniochaeta pulveracea.</title>
        <authorList>
            <person name="Borstlap C.J."/>
            <person name="De Witt R.N."/>
            <person name="Botha A."/>
            <person name="Volschenk H."/>
        </authorList>
    </citation>
    <scope>NUCLEOTIDE SEQUENCE [LARGE SCALE GENOMIC DNA]</scope>
    <source>
        <strain evidence="2 3">CAB683</strain>
    </source>
</reference>
<dbReference type="OrthoDB" id="6021263at2759"/>
<feature type="region of interest" description="Disordered" evidence="1">
    <location>
        <begin position="34"/>
        <end position="65"/>
    </location>
</feature>
<dbReference type="InterPro" id="IPR024388">
    <property type="entry name" value="Ribosomal_mL58"/>
</dbReference>
<proteinExistence type="predicted"/>
<keyword evidence="3" id="KW-1185">Reference proteome</keyword>
<accession>A0A420Y980</accession>